<proteinExistence type="predicted"/>
<dbReference type="InterPro" id="IPR021109">
    <property type="entry name" value="Peptidase_aspartic_dom_sf"/>
</dbReference>
<dbReference type="AlphaFoldDB" id="A0A6P5T838"/>
<dbReference type="GeneID" id="110764564"/>
<dbReference type="RefSeq" id="XP_021823255.1">
    <property type="nucleotide sequence ID" value="XM_021967563.1"/>
</dbReference>
<accession>A0A6P5T838</accession>
<dbReference type="PANTHER" id="PTHR33067:SF31">
    <property type="entry name" value="RNA-DIRECTED DNA POLYMERASE"/>
    <property type="match status" value="1"/>
</dbReference>
<organism evidence="1 2">
    <name type="scientific">Prunus avium</name>
    <name type="common">Cherry</name>
    <name type="synonym">Cerasus avium</name>
    <dbReference type="NCBI Taxonomy" id="42229"/>
    <lineage>
        <taxon>Eukaryota</taxon>
        <taxon>Viridiplantae</taxon>
        <taxon>Streptophyta</taxon>
        <taxon>Embryophyta</taxon>
        <taxon>Tracheophyta</taxon>
        <taxon>Spermatophyta</taxon>
        <taxon>Magnoliopsida</taxon>
        <taxon>eudicotyledons</taxon>
        <taxon>Gunneridae</taxon>
        <taxon>Pentapetalae</taxon>
        <taxon>rosids</taxon>
        <taxon>fabids</taxon>
        <taxon>Rosales</taxon>
        <taxon>Rosaceae</taxon>
        <taxon>Amygdaloideae</taxon>
        <taxon>Amygdaleae</taxon>
        <taxon>Prunus</taxon>
    </lineage>
</organism>
<dbReference type="Gene3D" id="2.40.70.10">
    <property type="entry name" value="Acid Proteases"/>
    <property type="match status" value="1"/>
</dbReference>
<dbReference type="KEGG" id="pavi:110764564"/>
<keyword evidence="1" id="KW-1185">Reference proteome</keyword>
<dbReference type="PANTHER" id="PTHR33067">
    <property type="entry name" value="RNA-DIRECTED DNA POLYMERASE-RELATED"/>
    <property type="match status" value="1"/>
</dbReference>
<name>A0A6P5T838_PRUAV</name>
<evidence type="ECO:0000313" key="2">
    <source>
        <dbReference type="RefSeq" id="XP_021823255.1"/>
    </source>
</evidence>
<protein>
    <submittedName>
        <fullName evidence="2">Uncharacterized protein LOC110764564</fullName>
    </submittedName>
</protein>
<evidence type="ECO:0000313" key="1">
    <source>
        <dbReference type="Proteomes" id="UP000515124"/>
    </source>
</evidence>
<reference evidence="2" key="1">
    <citation type="submission" date="2025-08" db="UniProtKB">
        <authorList>
            <consortium name="RefSeq"/>
        </authorList>
    </citation>
    <scope>IDENTIFICATION</scope>
</reference>
<sequence length="474" mass="52380">MSTLSNNTNQFMSKTETTLQNQAASIRDLEVQMGQLAQVLTERESGTLPSQTEVNPKNFEQAKAITLRNGRPIKTAVDLEQEHARELPAASKEKQKKVPAVATAFPAAANAVPAAAKQDGSTGQLRATSYVPEIPFPQRLKSKKIEEQFEKFLHILKKLEINIPFIDVLEQMLAYAKFMKGIITSMKKLGNNPTIKLSKRCSAILQGQKLPEKMKDPGSFDIPCTIGSIYFDKALCDLGSSINLMPLSIARKMGLGKEIKSTSVSLQMTDRSITLPKGMIEDVIVKVDTLVFPADFLVIDMETNGDTPIILGRPFLLTGRTLIDVEQGLVVLRVAYKSVAINVYKALLYPESEETCILMDTLVRDISSHFEKEHPCDPLEACLVPNNNKETANQEIIEMAQYLDASKPKIKDKWPEFEPLGEAPPKLQPSTIAAPSLVLKPLPSHLRYAFLGENNTLPVIIAANLNTAEEEKLL</sequence>
<gene>
    <name evidence="2" type="primary">LOC110764564</name>
</gene>
<dbReference type="CDD" id="cd00303">
    <property type="entry name" value="retropepsin_like"/>
    <property type="match status" value="1"/>
</dbReference>
<dbReference type="Proteomes" id="UP000515124">
    <property type="component" value="Unplaced"/>
</dbReference>